<evidence type="ECO:0000313" key="2">
    <source>
        <dbReference type="Proteomes" id="UP000676917"/>
    </source>
</evidence>
<gene>
    <name evidence="1" type="ORF">J43TS3_23310</name>
</gene>
<organism evidence="1 2">
    <name type="scientific">Ornithinibacillus bavariensis</name>
    <dbReference type="NCBI Taxonomy" id="545502"/>
    <lineage>
        <taxon>Bacteria</taxon>
        <taxon>Bacillati</taxon>
        <taxon>Bacillota</taxon>
        <taxon>Bacilli</taxon>
        <taxon>Bacillales</taxon>
        <taxon>Bacillaceae</taxon>
        <taxon>Ornithinibacillus</taxon>
    </lineage>
</organism>
<reference evidence="1" key="1">
    <citation type="submission" date="2021-03" db="EMBL/GenBank/DDBJ databases">
        <title>Antimicrobial resistance genes in bacteria isolated from Japanese honey, and their potential for conferring macrolide and lincosamide resistance in the American foulbrood pathogen Paenibacillus larvae.</title>
        <authorList>
            <person name="Okamoto M."/>
            <person name="Kumagai M."/>
            <person name="Kanamori H."/>
            <person name="Takamatsu D."/>
        </authorList>
    </citation>
    <scope>NUCLEOTIDE SEQUENCE</scope>
    <source>
        <strain evidence="1">J43TS3</strain>
    </source>
</reference>
<accession>A0A919XAX5</accession>
<name>A0A919XAX5_9BACI</name>
<dbReference type="AlphaFoldDB" id="A0A919XAX5"/>
<comment type="caution">
    <text evidence="1">The sequence shown here is derived from an EMBL/GenBank/DDBJ whole genome shotgun (WGS) entry which is preliminary data.</text>
</comment>
<proteinExistence type="predicted"/>
<dbReference type="Proteomes" id="UP000676917">
    <property type="component" value="Unassembled WGS sequence"/>
</dbReference>
<evidence type="ECO:0000313" key="1">
    <source>
        <dbReference type="EMBL" id="GIO27720.1"/>
    </source>
</evidence>
<protein>
    <submittedName>
        <fullName evidence="1">Uncharacterized protein</fullName>
    </submittedName>
</protein>
<dbReference type="EMBL" id="BORP01000004">
    <property type="protein sequence ID" value="GIO27720.1"/>
    <property type="molecule type" value="Genomic_DNA"/>
</dbReference>
<keyword evidence="2" id="KW-1185">Reference proteome</keyword>
<dbReference type="RefSeq" id="WP_212921185.1">
    <property type="nucleotide sequence ID" value="NZ_BORP01000004.1"/>
</dbReference>
<sequence>MKVLFSPYRSSDVILYQFDNDKIIVHYNGEEDLFDFTEYADGELDSIETILPDSPIRSAKRVNGELYVQLLYFYGSNATHAEKFPEWKEHSELKVGVYHG</sequence>